<keyword evidence="1" id="KW-0119">Carbohydrate metabolism</keyword>
<dbReference type="Pfam" id="PF03702">
    <property type="entry name" value="AnmK"/>
    <property type="match status" value="1"/>
</dbReference>
<dbReference type="HAMAP" id="MF_01270">
    <property type="entry name" value="AnhMurNAc_kinase"/>
    <property type="match status" value="1"/>
</dbReference>
<comment type="catalytic activity">
    <reaction evidence="1">
        <text>1,6-anhydro-N-acetyl-beta-muramate + ATP + H2O = N-acetyl-D-muramate 6-phosphate + ADP + H(+)</text>
        <dbReference type="Rhea" id="RHEA:24952"/>
        <dbReference type="ChEBI" id="CHEBI:15377"/>
        <dbReference type="ChEBI" id="CHEBI:15378"/>
        <dbReference type="ChEBI" id="CHEBI:30616"/>
        <dbReference type="ChEBI" id="CHEBI:58690"/>
        <dbReference type="ChEBI" id="CHEBI:58722"/>
        <dbReference type="ChEBI" id="CHEBI:456216"/>
        <dbReference type="EC" id="2.7.1.170"/>
    </reaction>
</comment>
<gene>
    <name evidence="1" type="primary">anmK</name>
    <name evidence="2" type="ORF">ORQ98_14600</name>
</gene>
<dbReference type="PANTHER" id="PTHR30605">
    <property type="entry name" value="ANHYDRO-N-ACETYLMURAMIC ACID KINASE"/>
    <property type="match status" value="1"/>
</dbReference>
<dbReference type="NCBIfam" id="NF007148">
    <property type="entry name" value="PRK09585.3-2"/>
    <property type="match status" value="1"/>
</dbReference>
<name>A0ABT5U9Z5_9GAMM</name>
<comment type="pathway">
    <text evidence="1">Amino-sugar metabolism; 1,6-anhydro-N-acetylmuramate degradation.</text>
</comment>
<comment type="similarity">
    <text evidence="1">Belongs to the anhydro-N-acetylmuramic acid kinase family.</text>
</comment>
<protein>
    <recommendedName>
        <fullName evidence="1">Anhydro-N-acetylmuramic acid kinase</fullName>
        <ecNumber evidence="1">2.7.1.170</ecNumber>
    </recommendedName>
    <alternativeName>
        <fullName evidence="1">AnhMurNAc kinase</fullName>
    </alternativeName>
</protein>
<feature type="binding site" evidence="1">
    <location>
        <begin position="15"/>
        <end position="22"/>
    </location>
    <ligand>
        <name>ATP</name>
        <dbReference type="ChEBI" id="CHEBI:30616"/>
    </ligand>
</feature>
<dbReference type="InterPro" id="IPR043129">
    <property type="entry name" value="ATPase_NBD"/>
</dbReference>
<dbReference type="InterPro" id="IPR005338">
    <property type="entry name" value="Anhydro_N_Ac-Mur_kinase"/>
</dbReference>
<organism evidence="2 3">
    <name type="scientific">Spartinivicinus poritis</name>
    <dbReference type="NCBI Taxonomy" id="2994640"/>
    <lineage>
        <taxon>Bacteria</taxon>
        <taxon>Pseudomonadati</taxon>
        <taxon>Pseudomonadota</taxon>
        <taxon>Gammaproteobacteria</taxon>
        <taxon>Oceanospirillales</taxon>
        <taxon>Zooshikellaceae</taxon>
        <taxon>Spartinivicinus</taxon>
    </lineage>
</organism>
<reference evidence="2 3" key="1">
    <citation type="submission" date="2022-11" db="EMBL/GenBank/DDBJ databases">
        <title>Spartinivicinus poritis sp. nov., isolated from scleractinian coral Porites lutea.</title>
        <authorList>
            <person name="Zhang G."/>
            <person name="Cai L."/>
            <person name="Wei Q."/>
        </authorList>
    </citation>
    <scope>NUCLEOTIDE SEQUENCE [LARGE SCALE GENOMIC DNA]</scope>
    <source>
        <strain evidence="2 3">A2-2</strain>
    </source>
</reference>
<keyword evidence="1" id="KW-0067">ATP-binding</keyword>
<dbReference type="GO" id="GO:0016301">
    <property type="term" value="F:kinase activity"/>
    <property type="evidence" value="ECO:0007669"/>
    <property type="project" value="UniProtKB-KW"/>
</dbReference>
<keyword evidence="1 2" id="KW-0418">Kinase</keyword>
<dbReference type="CDD" id="cd24050">
    <property type="entry name" value="ASKHA_NBD_ANMK"/>
    <property type="match status" value="1"/>
</dbReference>
<evidence type="ECO:0000313" key="3">
    <source>
        <dbReference type="Proteomes" id="UP001528823"/>
    </source>
</evidence>
<dbReference type="RefSeq" id="WP_274689537.1">
    <property type="nucleotide sequence ID" value="NZ_JAPMOU010000018.1"/>
</dbReference>
<dbReference type="SUPFAM" id="SSF53067">
    <property type="entry name" value="Actin-like ATPase domain"/>
    <property type="match status" value="1"/>
</dbReference>
<dbReference type="EC" id="2.7.1.170" evidence="1"/>
<evidence type="ECO:0000256" key="1">
    <source>
        <dbReference type="HAMAP-Rule" id="MF_01270"/>
    </source>
</evidence>
<dbReference type="Gene3D" id="3.30.420.40">
    <property type="match status" value="2"/>
</dbReference>
<proteinExistence type="inferred from homology"/>
<evidence type="ECO:0000313" key="2">
    <source>
        <dbReference type="EMBL" id="MDE1463193.1"/>
    </source>
</evidence>
<keyword evidence="1 2" id="KW-0808">Transferase</keyword>
<dbReference type="EMBL" id="JAPMOU010000018">
    <property type="protein sequence ID" value="MDE1463193.1"/>
    <property type="molecule type" value="Genomic_DNA"/>
</dbReference>
<keyword evidence="1" id="KW-0547">Nucleotide-binding</keyword>
<dbReference type="Proteomes" id="UP001528823">
    <property type="component" value="Unassembled WGS sequence"/>
</dbReference>
<dbReference type="NCBIfam" id="NF007139">
    <property type="entry name" value="PRK09585.1-3"/>
    <property type="match status" value="1"/>
</dbReference>
<comment type="caution">
    <text evidence="2">The sequence shown here is derived from an EMBL/GenBank/DDBJ whole genome shotgun (WGS) entry which is preliminary data.</text>
</comment>
<keyword evidence="3" id="KW-1185">Reference proteome</keyword>
<comment type="pathway">
    <text evidence="1">Cell wall biogenesis; peptidoglycan recycling.</text>
</comment>
<accession>A0ABT5U9Z5</accession>
<comment type="function">
    <text evidence="1">Catalyzes the specific phosphorylation of 1,6-anhydro-N-acetylmuramic acid (anhMurNAc) with the simultaneous cleavage of the 1,6-anhydro ring, generating MurNAc-6-P. Is required for the utilization of anhMurNAc either imported from the medium or derived from its own cell wall murein, and thus plays a role in cell wall recycling.</text>
</comment>
<dbReference type="PANTHER" id="PTHR30605:SF0">
    <property type="entry name" value="ANHYDRO-N-ACETYLMURAMIC ACID KINASE"/>
    <property type="match status" value="1"/>
</dbReference>
<sequence>MTALKPHYYLGLMSGTSMDAVDAALVCFEPEFKLVATHNVEISDQLKQQIALLADSSNISVNNLAQIDLELGLLFAQACQQLIKKCHISYKAIVAIGSHGQTIRHYPERGFTWQIGDPNIIAEKTGVTTVADFRRRDLAAGGEGAPLVPAFHASVFRSSQVNRVIANLGGIANITILPKDNALPVIGFDTGPANSLCDLWIKKHLDQAFDQAGSWAAKGNVDTSLLNLLLSNKYFLQPPPKSTGRELFNLNWLEQHLQKVPTILPVDVQATLVELTAISLAQAIKSHGFEAGELYLCGGGAFNEQLTCRIKQHLASYQVTTTEKLGLNPAWVEAAAFAWLARQTLANLPGNLPSVTNASGPRILGAIYPGTVI</sequence>